<feature type="chain" id="PRO_5031285853" evidence="2">
    <location>
        <begin position="22"/>
        <end position="189"/>
    </location>
</feature>
<keyword evidence="1" id="KW-0472">Membrane</keyword>
<keyword evidence="2" id="KW-0732">Signal</keyword>
<dbReference type="NCBIfam" id="NF038126">
    <property type="entry name" value="PEP_CTERM_FxDxF"/>
    <property type="match status" value="1"/>
</dbReference>
<evidence type="ECO:0000256" key="1">
    <source>
        <dbReference type="SAM" id="Phobius"/>
    </source>
</evidence>
<name>A0A7Z2NW33_9SPHN</name>
<dbReference type="AlphaFoldDB" id="A0A7Z2NW33"/>
<proteinExistence type="predicted"/>
<organism evidence="3 4">
    <name type="scientific">Sphingomonas changnyeongensis</name>
    <dbReference type="NCBI Taxonomy" id="2698679"/>
    <lineage>
        <taxon>Bacteria</taxon>
        <taxon>Pseudomonadati</taxon>
        <taxon>Pseudomonadota</taxon>
        <taxon>Alphaproteobacteria</taxon>
        <taxon>Sphingomonadales</taxon>
        <taxon>Sphingomonadaceae</taxon>
        <taxon>Sphingomonas</taxon>
    </lineage>
</organism>
<keyword evidence="1" id="KW-1133">Transmembrane helix</keyword>
<feature type="signal peptide" evidence="2">
    <location>
        <begin position="1"/>
        <end position="21"/>
    </location>
</feature>
<evidence type="ECO:0000313" key="3">
    <source>
        <dbReference type="EMBL" id="QHL90474.1"/>
    </source>
</evidence>
<protein>
    <submittedName>
        <fullName evidence="3">PEPxxWA-CTERM sorting domain-containing protein</fullName>
    </submittedName>
</protein>
<sequence length="189" mass="19127">MNARHIALAGFAAFLASPAPAAIYLVGTFGVPPTQAVNLVPSVIGSTGPFQDEFRFTVTAPLTIAASGFQTTALFAGSTELSNLDLGLVQLRSGFGNAGALIANFVNGGAVNALETSALAPIQLGAGQYTIVINGIVGTAPADYDGSIVFAAVPEPAVWASLITGFGLIGAAARRRRRSNGQIADPQLA</sequence>
<evidence type="ECO:0000256" key="2">
    <source>
        <dbReference type="SAM" id="SignalP"/>
    </source>
</evidence>
<reference evidence="3 4" key="1">
    <citation type="submission" date="2020-01" db="EMBL/GenBank/DDBJ databases">
        <title>Sphingomonas sp. C33 whole genome sequece.</title>
        <authorList>
            <person name="Park C."/>
        </authorList>
    </citation>
    <scope>NUCLEOTIDE SEQUENCE [LARGE SCALE GENOMIC DNA]</scope>
    <source>
        <strain evidence="3 4">C33</strain>
    </source>
</reference>
<keyword evidence="1" id="KW-0812">Transmembrane</keyword>
<evidence type="ECO:0000313" key="4">
    <source>
        <dbReference type="Proteomes" id="UP000464468"/>
    </source>
</evidence>
<dbReference type="KEGG" id="schy:GVO57_06035"/>
<dbReference type="InterPro" id="IPR013424">
    <property type="entry name" value="Ice-binding_C"/>
</dbReference>
<dbReference type="NCBIfam" id="TIGR02595">
    <property type="entry name" value="PEP_CTERM"/>
    <property type="match status" value="1"/>
</dbReference>
<dbReference type="NCBIfam" id="NF035944">
    <property type="entry name" value="PEPxxWA-CTERM"/>
    <property type="match status" value="1"/>
</dbReference>
<accession>A0A7Z2NW33</accession>
<dbReference type="Proteomes" id="UP000464468">
    <property type="component" value="Chromosome"/>
</dbReference>
<gene>
    <name evidence="3" type="ORF">GVO57_06035</name>
</gene>
<feature type="transmembrane region" description="Helical" evidence="1">
    <location>
        <begin position="157"/>
        <end position="173"/>
    </location>
</feature>
<dbReference type="EMBL" id="CP047895">
    <property type="protein sequence ID" value="QHL90474.1"/>
    <property type="molecule type" value="Genomic_DNA"/>
</dbReference>
<keyword evidence="4" id="KW-1185">Reference proteome</keyword>
<dbReference type="RefSeq" id="WP_160592402.1">
    <property type="nucleotide sequence ID" value="NZ_CP047895.1"/>
</dbReference>